<feature type="region of interest" description="Disordered" evidence="1">
    <location>
        <begin position="38"/>
        <end position="68"/>
    </location>
</feature>
<feature type="compositionally biased region" description="Basic and acidic residues" evidence="1">
    <location>
        <begin position="1"/>
        <end position="10"/>
    </location>
</feature>
<evidence type="ECO:0000256" key="1">
    <source>
        <dbReference type="SAM" id="MobiDB-lite"/>
    </source>
</evidence>
<accession>A0ABV0V9H2</accession>
<evidence type="ECO:0000313" key="3">
    <source>
        <dbReference type="Proteomes" id="UP001482620"/>
    </source>
</evidence>
<comment type="caution">
    <text evidence="2">The sequence shown here is derived from an EMBL/GenBank/DDBJ whole genome shotgun (WGS) entry which is preliminary data.</text>
</comment>
<proteinExistence type="predicted"/>
<gene>
    <name evidence="2" type="ORF">ILYODFUR_030972</name>
</gene>
<dbReference type="Proteomes" id="UP001482620">
    <property type="component" value="Unassembled WGS sequence"/>
</dbReference>
<name>A0ABV0V9H2_9TELE</name>
<dbReference type="EMBL" id="JAHRIQ010097393">
    <property type="protein sequence ID" value="MEQ2253328.1"/>
    <property type="molecule type" value="Genomic_DNA"/>
</dbReference>
<evidence type="ECO:0000313" key="2">
    <source>
        <dbReference type="EMBL" id="MEQ2253328.1"/>
    </source>
</evidence>
<reference evidence="2 3" key="1">
    <citation type="submission" date="2021-06" db="EMBL/GenBank/DDBJ databases">
        <authorList>
            <person name="Palmer J.M."/>
        </authorList>
    </citation>
    <scope>NUCLEOTIDE SEQUENCE [LARGE SCALE GENOMIC DNA]</scope>
    <source>
        <strain evidence="3">if_2019</strain>
        <tissue evidence="2">Muscle</tissue>
    </source>
</reference>
<sequence>MERRITDRRGIQKSSSSMMSSLNKTCWRGATVLCWGTPQHPPPAVKQQLANEKSHSVRSPRAKKKKAA</sequence>
<feature type="compositionally biased region" description="Basic residues" evidence="1">
    <location>
        <begin position="56"/>
        <end position="68"/>
    </location>
</feature>
<organism evidence="2 3">
    <name type="scientific">Ilyodon furcidens</name>
    <name type="common">goldbreast splitfin</name>
    <dbReference type="NCBI Taxonomy" id="33524"/>
    <lineage>
        <taxon>Eukaryota</taxon>
        <taxon>Metazoa</taxon>
        <taxon>Chordata</taxon>
        <taxon>Craniata</taxon>
        <taxon>Vertebrata</taxon>
        <taxon>Euteleostomi</taxon>
        <taxon>Actinopterygii</taxon>
        <taxon>Neopterygii</taxon>
        <taxon>Teleostei</taxon>
        <taxon>Neoteleostei</taxon>
        <taxon>Acanthomorphata</taxon>
        <taxon>Ovalentaria</taxon>
        <taxon>Atherinomorphae</taxon>
        <taxon>Cyprinodontiformes</taxon>
        <taxon>Goodeidae</taxon>
        <taxon>Ilyodon</taxon>
    </lineage>
</organism>
<keyword evidence="3" id="KW-1185">Reference proteome</keyword>
<feature type="region of interest" description="Disordered" evidence="1">
    <location>
        <begin position="1"/>
        <end position="21"/>
    </location>
</feature>
<protein>
    <submittedName>
        <fullName evidence="2">Uncharacterized protein</fullName>
    </submittedName>
</protein>